<comment type="similarity">
    <text evidence="2 6">Belongs to the anelloviridae capsid protein family.</text>
</comment>
<evidence type="ECO:0000313" key="8">
    <source>
        <dbReference type="EMBL" id="XBU06679.1"/>
    </source>
</evidence>
<evidence type="ECO:0000256" key="1">
    <source>
        <dbReference type="ARBA" id="ARBA00004328"/>
    </source>
</evidence>
<dbReference type="EMBL" id="PP857132">
    <property type="protein sequence ID" value="XBU06679.1"/>
    <property type="molecule type" value="Genomic_DNA"/>
</dbReference>
<organism evidence="8">
    <name type="scientific">Betatorquevirus 006D</name>
    <dbReference type="NCBI Taxonomy" id="3163408"/>
    <lineage>
        <taxon>Viruses</taxon>
        <taxon>Monodnaviria</taxon>
        <taxon>Shotokuvirae</taxon>
        <taxon>Commensaviricota</taxon>
        <taxon>Cardeaviricetes</taxon>
        <taxon>Sanitavirales</taxon>
        <taxon>Anelloviridae</taxon>
        <taxon>Betatorquevirus</taxon>
    </lineage>
</organism>
<evidence type="ECO:0000256" key="5">
    <source>
        <dbReference type="ARBA" id="ARBA00022844"/>
    </source>
</evidence>
<keyword evidence="3 6" id="KW-1140">T=1 icosahedral capsid protein</keyword>
<reference evidence="8" key="1">
    <citation type="submission" date="2024-05" db="EMBL/GenBank/DDBJ databases">
        <authorList>
            <person name="Laubscher F."/>
            <person name="Chudzinski V."/>
            <person name="Cordey S."/>
            <person name="Hosszu-Fellous K."/>
            <person name="Kaiser L."/>
        </authorList>
    </citation>
    <scope>NUCLEOTIDE SEQUENCE</scope>
    <source>
        <strain evidence="8">908D4-3</strain>
    </source>
</reference>
<keyword evidence="5 6" id="KW-0946">Virion</keyword>
<proteinExistence type="inferred from homology"/>
<dbReference type="GO" id="GO:0039615">
    <property type="term" value="C:T=1 icosahedral viral capsid"/>
    <property type="evidence" value="ECO:0007669"/>
    <property type="project" value="UniProtKB-UniRule"/>
</dbReference>
<evidence type="ECO:0000256" key="4">
    <source>
        <dbReference type="ARBA" id="ARBA00022561"/>
    </source>
</evidence>
<evidence type="ECO:0000256" key="6">
    <source>
        <dbReference type="RuleBase" id="RU361230"/>
    </source>
</evidence>
<dbReference type="Pfam" id="PF02956">
    <property type="entry name" value="TT_ORF1"/>
    <property type="match status" value="1"/>
</dbReference>
<keyword evidence="4 6" id="KW-0167">Capsid protein</keyword>
<evidence type="ECO:0000256" key="7">
    <source>
        <dbReference type="SAM" id="MobiDB-lite"/>
    </source>
</evidence>
<feature type="compositionally biased region" description="Basic and acidic residues" evidence="7">
    <location>
        <begin position="634"/>
        <end position="643"/>
    </location>
</feature>
<protein>
    <recommendedName>
        <fullName evidence="6">Capsid protein</fullName>
    </recommendedName>
</protein>
<accession>A0AAU7STM7</accession>
<dbReference type="InterPro" id="IPR004219">
    <property type="entry name" value="TTvirus_Unk"/>
</dbReference>
<feature type="region of interest" description="Disordered" evidence="7">
    <location>
        <begin position="621"/>
        <end position="643"/>
    </location>
</feature>
<evidence type="ECO:0000256" key="2">
    <source>
        <dbReference type="ARBA" id="ARBA00006131"/>
    </source>
</evidence>
<sequence length="674" mass="79675">MPPYWNYSYYRRRRNQRKRRPWLSRRGVRKPFRRRQYRNKRRRRTYRKVKKFHYSKRKKKSIILRQFQPSTINKCKCIGYKCLFQGSPLRTMNNFVQYIYSYIPEKQPGGGGWSIQVLSLDSIYEDYQHLQCIWTKGNAGLPLVRYLGCQFTLYQSKETDYVFVYDNCWPMVDTIHTHADSSPFRMLQKKNKIVVPSRNSSQRKKPYKKVFVKPPQQMQNRWYFQKEICKTPLVMFTATAISLFNPFTDPRAKSNNVTIHCINPYIFQNPDFQHWGTTGYSPKSTDNNIPLYLYASNTANITYETLNSNSKPDIIALTNTKDHTPGHPLNNNNKTISQLAGNPFHEDYTSGNMYTYISMITPTEMQKLLNSNTEPSGDKRSITNTGEFIYTFRYNPDNDDGSTNKQYIVSTASGHTIKPPEEENFILSGFPFPYMLWGWTDWIKKLGQTPQFDTNKLVVLESKAFDDKTIPKFIIVDPQFIHGFDPYEDLNTENHTISPYNAKNWFPRYEFQKLTINNICLSGPHCPRPPWDHYLQANCKYKMYFKWGGCPKNLQKAYNPCSQSIWPTPDNKYGRSEVQNPNIFPQTELYEWDWEEDYITKSAIQRIQRFTEIDPKMFSITGSKNNPPALQKKTNQDQEKEEEEKLKLQLHKLRFNKVLLQLQLRQQLKSLKAK</sequence>
<comment type="subcellular location">
    <subcellularLocation>
        <location evidence="1 6">Virion</location>
    </subcellularLocation>
</comment>
<comment type="function">
    <text evidence="6">Self-assembles to form an icosahedral capsid.</text>
</comment>
<evidence type="ECO:0000256" key="3">
    <source>
        <dbReference type="ARBA" id="ARBA00022431"/>
    </source>
</evidence>
<name>A0AAU7STM7_9VIRU</name>